<organism evidence="1 2">
    <name type="scientific">Aaosphaeria arxii CBS 175.79</name>
    <dbReference type="NCBI Taxonomy" id="1450172"/>
    <lineage>
        <taxon>Eukaryota</taxon>
        <taxon>Fungi</taxon>
        <taxon>Dikarya</taxon>
        <taxon>Ascomycota</taxon>
        <taxon>Pezizomycotina</taxon>
        <taxon>Dothideomycetes</taxon>
        <taxon>Pleosporomycetidae</taxon>
        <taxon>Pleosporales</taxon>
        <taxon>Pleosporales incertae sedis</taxon>
        <taxon>Aaosphaeria</taxon>
    </lineage>
</organism>
<dbReference type="OrthoDB" id="3690919at2759"/>
<protein>
    <submittedName>
        <fullName evidence="1">Uncharacterized protein</fullName>
    </submittedName>
</protein>
<dbReference type="GeneID" id="54286991"/>
<evidence type="ECO:0000313" key="1">
    <source>
        <dbReference type="EMBL" id="KAF2008910.1"/>
    </source>
</evidence>
<dbReference type="Proteomes" id="UP000799778">
    <property type="component" value="Unassembled WGS sequence"/>
</dbReference>
<sequence>MIEMANVYRQYVPTGILPCAISATYMGAFHLLRCGHIVAVCDDNHQCARNCLHVVLTLGAGHEAFHKHIKQDELVCPSCFKISFSTLKANFHDTPLVKALRPTVSLTRSLLKRLVPALSDKDFLPNQYGGLLSAQYTNPNQDFLDYRQIHHLSCGHEVWALPMRPCAANCRKTNPMCKSHGFPQNATQADAIICSECMLKAEMIEDRNVGPLLTFDPLEGK</sequence>
<name>A0A6A5X7L1_9PLEO</name>
<proteinExistence type="predicted"/>
<gene>
    <name evidence="1" type="ORF">BU24DRAFT_428902</name>
</gene>
<accession>A0A6A5X7L1</accession>
<keyword evidence="2" id="KW-1185">Reference proteome</keyword>
<dbReference type="RefSeq" id="XP_033377249.1">
    <property type="nucleotide sequence ID" value="XM_033529594.1"/>
</dbReference>
<reference evidence="1" key="1">
    <citation type="journal article" date="2020" name="Stud. Mycol.">
        <title>101 Dothideomycetes genomes: a test case for predicting lifestyles and emergence of pathogens.</title>
        <authorList>
            <person name="Haridas S."/>
            <person name="Albert R."/>
            <person name="Binder M."/>
            <person name="Bloem J."/>
            <person name="Labutti K."/>
            <person name="Salamov A."/>
            <person name="Andreopoulos B."/>
            <person name="Baker S."/>
            <person name="Barry K."/>
            <person name="Bills G."/>
            <person name="Bluhm B."/>
            <person name="Cannon C."/>
            <person name="Castanera R."/>
            <person name="Culley D."/>
            <person name="Daum C."/>
            <person name="Ezra D."/>
            <person name="Gonzalez J."/>
            <person name="Henrissat B."/>
            <person name="Kuo A."/>
            <person name="Liang C."/>
            <person name="Lipzen A."/>
            <person name="Lutzoni F."/>
            <person name="Magnuson J."/>
            <person name="Mondo S."/>
            <person name="Nolan M."/>
            <person name="Ohm R."/>
            <person name="Pangilinan J."/>
            <person name="Park H.-J."/>
            <person name="Ramirez L."/>
            <person name="Alfaro M."/>
            <person name="Sun H."/>
            <person name="Tritt A."/>
            <person name="Yoshinaga Y."/>
            <person name="Zwiers L.-H."/>
            <person name="Turgeon B."/>
            <person name="Goodwin S."/>
            <person name="Spatafora J."/>
            <person name="Crous P."/>
            <person name="Grigoriev I."/>
        </authorList>
    </citation>
    <scope>NUCLEOTIDE SEQUENCE</scope>
    <source>
        <strain evidence="1">CBS 175.79</strain>
    </source>
</reference>
<evidence type="ECO:0000313" key="2">
    <source>
        <dbReference type="Proteomes" id="UP000799778"/>
    </source>
</evidence>
<dbReference type="AlphaFoldDB" id="A0A6A5X7L1"/>
<dbReference type="EMBL" id="ML978080">
    <property type="protein sequence ID" value="KAF2008910.1"/>
    <property type="molecule type" value="Genomic_DNA"/>
</dbReference>